<reference evidence="2 3" key="1">
    <citation type="submission" date="2019-03" db="EMBL/GenBank/DDBJ databases">
        <title>Genomic Encyclopedia of Type Strains, Phase IV (KMG-IV): sequencing the most valuable type-strain genomes for metagenomic binning, comparative biology and taxonomic classification.</title>
        <authorList>
            <person name="Goeker M."/>
        </authorList>
    </citation>
    <scope>NUCLEOTIDE SEQUENCE [LARGE SCALE GENOMIC DNA]</scope>
    <source>
        <strain evidence="2 3">DSM 11901</strain>
    </source>
</reference>
<dbReference type="GO" id="GO:0016773">
    <property type="term" value="F:phosphotransferase activity, alcohol group as acceptor"/>
    <property type="evidence" value="ECO:0007669"/>
    <property type="project" value="UniProtKB-UniRule"/>
</dbReference>
<keyword evidence="1" id="KW-0119">Carbohydrate metabolism</keyword>
<comment type="similarity">
    <text evidence="1">Belongs to the anhydro-N-acetylmuramic acid kinase family.</text>
</comment>
<dbReference type="GO" id="GO:0006040">
    <property type="term" value="P:amino sugar metabolic process"/>
    <property type="evidence" value="ECO:0007669"/>
    <property type="project" value="InterPro"/>
</dbReference>
<dbReference type="HAMAP" id="MF_01270">
    <property type="entry name" value="AnhMurNAc_kinase"/>
    <property type="match status" value="1"/>
</dbReference>
<accession>A0A4R6RK26</accession>
<dbReference type="InterPro" id="IPR043129">
    <property type="entry name" value="ATPase_NBD"/>
</dbReference>
<dbReference type="GO" id="GO:0009254">
    <property type="term" value="P:peptidoglycan turnover"/>
    <property type="evidence" value="ECO:0007669"/>
    <property type="project" value="UniProtKB-UniRule"/>
</dbReference>
<sequence>MSEGPSQAAETYIGLMSGTSLDGVDGVLLQRTAGQGTGWQTLAHAHRPFPPALRQAMLALNTPGENELHRAAEASQALVVLYATVVHALCTEADVLPTEVTAIGAHGQTVRHRPDLGYTCQLNHPALLTEMTGIDVVADFRSRDVAAGGQGAPLVPAFHDAIFARPDATVVVLNIGGMANLSILRPGQTPLGFDCGPGNALLDMWCECQTGHAYDANGEWGAGGNAREAWLSDALAEPYFALPPPKSTGRDLFNAEWLQRWLAPHGLTDGPQADPDTARDVQATLCELTARSAALAVQAHAPDAQEVVVCGGGALNGDLMRRLSEQLPGVHVARSDAHGLDAMQVEAAAFAWLAWTHVQRLAGNLPAVTGAKGPRVLGALYPA</sequence>
<dbReference type="UniPathway" id="UPA00544"/>
<dbReference type="NCBIfam" id="NF007139">
    <property type="entry name" value="PRK09585.1-3"/>
    <property type="match status" value="1"/>
</dbReference>
<comment type="pathway">
    <text evidence="1">Cell wall biogenesis; peptidoglycan recycling.</text>
</comment>
<keyword evidence="1" id="KW-0547">Nucleotide-binding</keyword>
<comment type="pathway">
    <text evidence="1">Amino-sugar metabolism; 1,6-anhydro-N-acetylmuramate degradation.</text>
</comment>
<dbReference type="RefSeq" id="WP_133607086.1">
    <property type="nucleotide sequence ID" value="NZ_SNXW01000002.1"/>
</dbReference>
<name>A0A4R6RK26_9BURK</name>
<keyword evidence="1" id="KW-0067">ATP-binding</keyword>
<comment type="caution">
    <text evidence="2">The sequence shown here is derived from an EMBL/GenBank/DDBJ whole genome shotgun (WGS) entry which is preliminary data.</text>
</comment>
<evidence type="ECO:0000256" key="1">
    <source>
        <dbReference type="HAMAP-Rule" id="MF_01270"/>
    </source>
</evidence>
<dbReference type="PANTHER" id="PTHR30605">
    <property type="entry name" value="ANHYDRO-N-ACETYLMURAMIC ACID KINASE"/>
    <property type="match status" value="1"/>
</dbReference>
<keyword evidence="3" id="KW-1185">Reference proteome</keyword>
<dbReference type="GO" id="GO:0005524">
    <property type="term" value="F:ATP binding"/>
    <property type="evidence" value="ECO:0007669"/>
    <property type="project" value="UniProtKB-UniRule"/>
</dbReference>
<evidence type="ECO:0000313" key="2">
    <source>
        <dbReference type="EMBL" id="TDP86006.1"/>
    </source>
</evidence>
<dbReference type="SUPFAM" id="SSF53067">
    <property type="entry name" value="Actin-like ATPase domain"/>
    <property type="match status" value="1"/>
</dbReference>
<dbReference type="Proteomes" id="UP000294593">
    <property type="component" value="Unassembled WGS sequence"/>
</dbReference>
<dbReference type="EC" id="2.7.1.170" evidence="1"/>
<feature type="binding site" evidence="1">
    <location>
        <begin position="18"/>
        <end position="25"/>
    </location>
    <ligand>
        <name>ATP</name>
        <dbReference type="ChEBI" id="CHEBI:30616"/>
    </ligand>
</feature>
<comment type="catalytic activity">
    <reaction evidence="1">
        <text>1,6-anhydro-N-acetyl-beta-muramate + ATP + H2O = N-acetyl-D-muramate 6-phosphate + ADP + H(+)</text>
        <dbReference type="Rhea" id="RHEA:24952"/>
        <dbReference type="ChEBI" id="CHEBI:15377"/>
        <dbReference type="ChEBI" id="CHEBI:15378"/>
        <dbReference type="ChEBI" id="CHEBI:30616"/>
        <dbReference type="ChEBI" id="CHEBI:58690"/>
        <dbReference type="ChEBI" id="CHEBI:58722"/>
        <dbReference type="ChEBI" id="CHEBI:456216"/>
        <dbReference type="EC" id="2.7.1.170"/>
    </reaction>
</comment>
<protein>
    <recommendedName>
        <fullName evidence="1">Anhydro-N-acetylmuramic acid kinase</fullName>
        <ecNumber evidence="1">2.7.1.170</ecNumber>
    </recommendedName>
    <alternativeName>
        <fullName evidence="1">AnhMurNAc kinase</fullName>
    </alternativeName>
</protein>
<dbReference type="GO" id="GO:0016301">
    <property type="term" value="F:kinase activity"/>
    <property type="evidence" value="ECO:0007669"/>
    <property type="project" value="UniProtKB-KW"/>
</dbReference>
<gene>
    <name evidence="1" type="primary">anmK</name>
    <name evidence="2" type="ORF">EV672_102356</name>
</gene>
<keyword evidence="1" id="KW-0808">Transferase</keyword>
<keyword evidence="1 2" id="KW-0418">Kinase</keyword>
<dbReference type="InterPro" id="IPR005338">
    <property type="entry name" value="Anhydro_N_Ac-Mur_kinase"/>
</dbReference>
<dbReference type="UniPathway" id="UPA00343"/>
<dbReference type="EMBL" id="SNXW01000002">
    <property type="protein sequence ID" value="TDP86006.1"/>
    <property type="molecule type" value="Genomic_DNA"/>
</dbReference>
<comment type="function">
    <text evidence="1">Catalyzes the specific phosphorylation of 1,6-anhydro-N-acetylmuramic acid (anhMurNAc) with the simultaneous cleavage of the 1,6-anhydro ring, generating MurNAc-6-P. Is required for the utilization of anhMurNAc either imported from the medium or derived from its own cell wall murein, and thus plays a role in cell wall recycling.</text>
</comment>
<dbReference type="CDD" id="cd24050">
    <property type="entry name" value="ASKHA_NBD_ANMK"/>
    <property type="match status" value="1"/>
</dbReference>
<dbReference type="OrthoDB" id="9763949at2"/>
<organism evidence="2 3">
    <name type="scientific">Aquabacterium commune</name>
    <dbReference type="NCBI Taxonomy" id="70586"/>
    <lineage>
        <taxon>Bacteria</taxon>
        <taxon>Pseudomonadati</taxon>
        <taxon>Pseudomonadota</taxon>
        <taxon>Betaproteobacteria</taxon>
        <taxon>Burkholderiales</taxon>
        <taxon>Aquabacterium</taxon>
    </lineage>
</organism>
<evidence type="ECO:0000313" key="3">
    <source>
        <dbReference type="Proteomes" id="UP000294593"/>
    </source>
</evidence>
<dbReference type="AlphaFoldDB" id="A0A4R6RK26"/>
<dbReference type="Pfam" id="PF03702">
    <property type="entry name" value="AnmK"/>
    <property type="match status" value="1"/>
</dbReference>
<proteinExistence type="inferred from homology"/>
<dbReference type="PANTHER" id="PTHR30605:SF0">
    <property type="entry name" value="ANHYDRO-N-ACETYLMURAMIC ACID KINASE"/>
    <property type="match status" value="1"/>
</dbReference>
<dbReference type="Gene3D" id="3.30.420.40">
    <property type="match status" value="2"/>
</dbReference>
<dbReference type="GO" id="GO:0097175">
    <property type="term" value="P:1,6-anhydro-N-acetyl-beta-muramic acid catabolic process"/>
    <property type="evidence" value="ECO:0007669"/>
    <property type="project" value="UniProtKB-UniRule"/>
</dbReference>